<keyword evidence="1" id="KW-0812">Transmembrane</keyword>
<keyword evidence="1" id="KW-0472">Membrane</keyword>
<sequence length="306" mass="32898">MNVSRCVDMSCWGGDIGTDTCDAEYDLPTLCDPSRRLNLNLSLLHLLFAVALGRPGRGLGLVTALGLEFVIAIAAGTSVLVLDYFVSCQIASKLAHAHSRSYDSRFLVLTRNYNLSLSSLLGRTTTLLWAALAIVLLLGDALARRLLGGLGLRCVLLVLGSIGVAILSSLDLILEFGWTRRSLLSRSGLGALWGRGSSTAVLALISLCQLLFDLGPGVGGRARVAHASQPGELLVVDLYMSELRVERKERQTSGGPDLRQRIANPRSSISRSVKMPLEALVSVFSDMLTVDEEEVKEDVCVESFLG</sequence>
<dbReference type="AlphaFoldDB" id="A0A6A6T365"/>
<gene>
    <name evidence="2" type="ORF">K491DRAFT_521503</name>
</gene>
<name>A0A6A6T365_9PLEO</name>
<protein>
    <submittedName>
        <fullName evidence="2">Uncharacterized protein</fullName>
    </submittedName>
</protein>
<feature type="transmembrane region" description="Helical" evidence="1">
    <location>
        <begin position="150"/>
        <end position="170"/>
    </location>
</feature>
<reference evidence="2" key="1">
    <citation type="journal article" date="2020" name="Stud. Mycol.">
        <title>101 Dothideomycetes genomes: a test case for predicting lifestyles and emergence of pathogens.</title>
        <authorList>
            <person name="Haridas S."/>
            <person name="Albert R."/>
            <person name="Binder M."/>
            <person name="Bloem J."/>
            <person name="Labutti K."/>
            <person name="Salamov A."/>
            <person name="Andreopoulos B."/>
            <person name="Baker S."/>
            <person name="Barry K."/>
            <person name="Bills G."/>
            <person name="Bluhm B."/>
            <person name="Cannon C."/>
            <person name="Castanera R."/>
            <person name="Culley D."/>
            <person name="Daum C."/>
            <person name="Ezra D."/>
            <person name="Gonzalez J."/>
            <person name="Henrissat B."/>
            <person name="Kuo A."/>
            <person name="Liang C."/>
            <person name="Lipzen A."/>
            <person name="Lutzoni F."/>
            <person name="Magnuson J."/>
            <person name="Mondo S."/>
            <person name="Nolan M."/>
            <person name="Ohm R."/>
            <person name="Pangilinan J."/>
            <person name="Park H.-J."/>
            <person name="Ramirez L."/>
            <person name="Alfaro M."/>
            <person name="Sun H."/>
            <person name="Tritt A."/>
            <person name="Yoshinaga Y."/>
            <person name="Zwiers L.-H."/>
            <person name="Turgeon B."/>
            <person name="Goodwin S."/>
            <person name="Spatafora J."/>
            <person name="Crous P."/>
            <person name="Grigoriev I."/>
        </authorList>
    </citation>
    <scope>NUCLEOTIDE SEQUENCE</scope>
    <source>
        <strain evidence="2">CBS 122681</strain>
    </source>
</reference>
<dbReference type="EMBL" id="MU004383">
    <property type="protein sequence ID" value="KAF2653343.1"/>
    <property type="molecule type" value="Genomic_DNA"/>
</dbReference>
<dbReference type="Proteomes" id="UP000799324">
    <property type="component" value="Unassembled WGS sequence"/>
</dbReference>
<evidence type="ECO:0000256" key="1">
    <source>
        <dbReference type="SAM" id="Phobius"/>
    </source>
</evidence>
<accession>A0A6A6T365</accession>
<proteinExistence type="predicted"/>
<feature type="transmembrane region" description="Helical" evidence="1">
    <location>
        <begin position="120"/>
        <end position="138"/>
    </location>
</feature>
<evidence type="ECO:0000313" key="2">
    <source>
        <dbReference type="EMBL" id="KAF2653343.1"/>
    </source>
</evidence>
<keyword evidence="3" id="KW-1185">Reference proteome</keyword>
<feature type="transmembrane region" description="Helical" evidence="1">
    <location>
        <begin position="65"/>
        <end position="86"/>
    </location>
</feature>
<evidence type="ECO:0000313" key="3">
    <source>
        <dbReference type="Proteomes" id="UP000799324"/>
    </source>
</evidence>
<organism evidence="2 3">
    <name type="scientific">Lophiostoma macrostomum CBS 122681</name>
    <dbReference type="NCBI Taxonomy" id="1314788"/>
    <lineage>
        <taxon>Eukaryota</taxon>
        <taxon>Fungi</taxon>
        <taxon>Dikarya</taxon>
        <taxon>Ascomycota</taxon>
        <taxon>Pezizomycotina</taxon>
        <taxon>Dothideomycetes</taxon>
        <taxon>Pleosporomycetidae</taxon>
        <taxon>Pleosporales</taxon>
        <taxon>Lophiostomataceae</taxon>
        <taxon>Lophiostoma</taxon>
    </lineage>
</organism>
<keyword evidence="1" id="KW-1133">Transmembrane helix</keyword>